<dbReference type="EMBL" id="UFUW01000001">
    <property type="protein sequence ID" value="SUX25414.1"/>
    <property type="molecule type" value="Genomic_DNA"/>
</dbReference>
<evidence type="ECO:0000313" key="1">
    <source>
        <dbReference type="EMBL" id="SUX25414.1"/>
    </source>
</evidence>
<sequence length="334" mass="36197">MKKTLLVLTLLLVAAAAAFLTLGGGNDSGGRNGGTNSNFTVSDEEIEQLTKIPSLTQSFSNASANYDAKAAYAKGDYETAHKLWLTLAGSDDDAAFAQYSLGLLYANGYGVAQSDSTARDWWQKTTGDSEEARLLLDTLPTIPDPQYTYATFHKKWQPAAAAGDADAQYKLAALYLAGVGVPRDRNEALNWLEKAAAQNHAAAQYQLGRLYDSLNSSFRNPVKAHEWWEKASALGNADAQNALALKYAIGYLIDDYYPQDPCRAIALREQAAAQGHPQAQTSLAANYIDGESACNLAADKTKARTLLEQAITNGSKRTREQAKLILYALERDTQ</sequence>
<dbReference type="PANTHER" id="PTHR11102:SF160">
    <property type="entry name" value="ERAD-ASSOCIATED E3 UBIQUITIN-PROTEIN LIGASE COMPONENT HRD3"/>
    <property type="match status" value="1"/>
</dbReference>
<keyword evidence="2" id="KW-1185">Reference proteome</keyword>
<dbReference type="PANTHER" id="PTHR11102">
    <property type="entry name" value="SEL-1-LIKE PROTEIN"/>
    <property type="match status" value="1"/>
</dbReference>
<gene>
    <name evidence="1" type="primary">podJ_3</name>
    <name evidence="1" type="ORF">NCTC13294_02416</name>
</gene>
<reference evidence="1 2" key="1">
    <citation type="submission" date="2018-06" db="EMBL/GenBank/DDBJ databases">
        <authorList>
            <consortium name="Pathogen Informatics"/>
            <person name="Doyle S."/>
        </authorList>
    </citation>
    <scope>NUCLEOTIDE SEQUENCE [LARGE SCALE GENOMIC DNA]</scope>
    <source>
        <strain evidence="1 2">NCTC13294</strain>
    </source>
</reference>
<name>A0A381EEF7_9GAMM</name>
<proteinExistence type="predicted"/>
<dbReference type="InterPro" id="IPR006597">
    <property type="entry name" value="Sel1-like"/>
</dbReference>
<dbReference type="OrthoDB" id="5886447at2"/>
<dbReference type="InterPro" id="IPR011990">
    <property type="entry name" value="TPR-like_helical_dom_sf"/>
</dbReference>
<dbReference type="SMART" id="SM00671">
    <property type="entry name" value="SEL1"/>
    <property type="match status" value="5"/>
</dbReference>
<protein>
    <submittedName>
        <fullName evidence="1">Polar organelle development protein</fullName>
    </submittedName>
</protein>
<dbReference type="Pfam" id="PF08238">
    <property type="entry name" value="Sel1"/>
    <property type="match status" value="5"/>
</dbReference>
<dbReference type="RefSeq" id="WP_115612506.1">
    <property type="nucleotide sequence ID" value="NZ_JBHLZC010000001.1"/>
</dbReference>
<accession>A0A381EEF7</accession>
<organism evidence="1 2">
    <name type="scientific">Cardiobacterium valvarum</name>
    <dbReference type="NCBI Taxonomy" id="194702"/>
    <lineage>
        <taxon>Bacteria</taxon>
        <taxon>Pseudomonadati</taxon>
        <taxon>Pseudomonadota</taxon>
        <taxon>Gammaproteobacteria</taxon>
        <taxon>Cardiobacteriales</taxon>
        <taxon>Cardiobacteriaceae</taxon>
        <taxon>Cardiobacterium</taxon>
    </lineage>
</organism>
<dbReference type="AlphaFoldDB" id="A0A381EEF7"/>
<evidence type="ECO:0000313" key="2">
    <source>
        <dbReference type="Proteomes" id="UP000254572"/>
    </source>
</evidence>
<dbReference type="SUPFAM" id="SSF81901">
    <property type="entry name" value="HCP-like"/>
    <property type="match status" value="1"/>
</dbReference>
<dbReference type="Gene3D" id="1.25.40.10">
    <property type="entry name" value="Tetratricopeptide repeat domain"/>
    <property type="match status" value="3"/>
</dbReference>
<dbReference type="Proteomes" id="UP000254572">
    <property type="component" value="Unassembled WGS sequence"/>
</dbReference>
<dbReference type="InterPro" id="IPR050767">
    <property type="entry name" value="Sel1_AlgK"/>
</dbReference>